<dbReference type="PROSITE" id="PS51766">
    <property type="entry name" value="DOCKERIN"/>
    <property type="match status" value="1"/>
</dbReference>
<dbReference type="InterPro" id="IPR005084">
    <property type="entry name" value="CBM6"/>
</dbReference>
<evidence type="ECO:0000313" key="11">
    <source>
        <dbReference type="EMBL" id="MBB3112853.1"/>
    </source>
</evidence>
<dbReference type="Pfam" id="PF00963">
    <property type="entry name" value="Cohesin"/>
    <property type="match status" value="1"/>
</dbReference>
<dbReference type="InterPro" id="IPR036439">
    <property type="entry name" value="Dockerin_dom_sf"/>
</dbReference>
<comment type="similarity">
    <text evidence="1">Belongs to the glycosyl hydrolase 43 family.</text>
</comment>
<dbReference type="Pfam" id="PF13290">
    <property type="entry name" value="CHB_HEX_C_1"/>
    <property type="match status" value="1"/>
</dbReference>
<dbReference type="InterPro" id="IPR010496">
    <property type="entry name" value="AL/BT2_dom"/>
</dbReference>
<evidence type="ECO:0000259" key="8">
    <source>
        <dbReference type="PROSITE" id="PS51175"/>
    </source>
</evidence>
<comment type="caution">
    <text evidence="11">The sequence shown here is derived from an EMBL/GenBank/DDBJ whole genome shotgun (WGS) entry which is preliminary data.</text>
</comment>
<dbReference type="Pfam" id="PF04616">
    <property type="entry name" value="Glyco_hydro_43"/>
    <property type="match status" value="1"/>
</dbReference>
<dbReference type="SUPFAM" id="SSF49899">
    <property type="entry name" value="Concanavalin A-like lectins/glucanases"/>
    <property type="match status" value="1"/>
</dbReference>
<dbReference type="RefSeq" id="WP_183602956.1">
    <property type="nucleotide sequence ID" value="NZ_JACHXK010000014.1"/>
</dbReference>
<feature type="signal peptide" evidence="7">
    <location>
        <begin position="1"/>
        <end position="21"/>
    </location>
</feature>
<dbReference type="CDD" id="cd01833">
    <property type="entry name" value="XynB_like"/>
    <property type="match status" value="1"/>
</dbReference>
<dbReference type="GO" id="GO:0030246">
    <property type="term" value="F:carbohydrate binding"/>
    <property type="evidence" value="ECO:0007669"/>
    <property type="project" value="InterPro"/>
</dbReference>
<evidence type="ECO:0000256" key="6">
    <source>
        <dbReference type="PIRSR" id="PIRSR606710-2"/>
    </source>
</evidence>
<organism evidence="11 12">
    <name type="scientific">Paenibacillus phyllosphaerae</name>
    <dbReference type="NCBI Taxonomy" id="274593"/>
    <lineage>
        <taxon>Bacteria</taxon>
        <taxon>Bacillati</taxon>
        <taxon>Bacillota</taxon>
        <taxon>Bacilli</taxon>
        <taxon>Bacillales</taxon>
        <taxon>Paenibacillaceae</taxon>
        <taxon>Paenibacillus</taxon>
    </lineage>
</organism>
<proteinExistence type="inferred from homology"/>
<evidence type="ECO:0000256" key="2">
    <source>
        <dbReference type="ARBA" id="ARBA00022729"/>
    </source>
</evidence>
<dbReference type="PANTHER" id="PTHR43817">
    <property type="entry name" value="GLYCOSYL HYDROLASE"/>
    <property type="match status" value="1"/>
</dbReference>
<protein>
    <submittedName>
        <fullName evidence="11">GH43 family beta-xylosidase/uncharacterized protein YjdB/lysophospholipase L1-like esterase</fullName>
    </submittedName>
</protein>
<dbReference type="InterPro" id="IPR002102">
    <property type="entry name" value="Cohesin_dom"/>
</dbReference>
<dbReference type="PROSITE" id="PS51820">
    <property type="entry name" value="PA14"/>
    <property type="match status" value="1"/>
</dbReference>
<dbReference type="Gene3D" id="3.20.20.80">
    <property type="entry name" value="Glycosidases"/>
    <property type="match status" value="1"/>
</dbReference>
<evidence type="ECO:0000259" key="9">
    <source>
        <dbReference type="PROSITE" id="PS51766"/>
    </source>
</evidence>
<feature type="active site" description="Proton donor" evidence="5">
    <location>
        <position position="1537"/>
    </location>
</feature>
<dbReference type="InterPro" id="IPR017853">
    <property type="entry name" value="GH"/>
</dbReference>
<dbReference type="Gene3D" id="1.10.1330.10">
    <property type="entry name" value="Dockerin domain"/>
    <property type="match status" value="1"/>
</dbReference>
<dbReference type="PANTHER" id="PTHR43817:SF1">
    <property type="entry name" value="HYDROLASE, FAMILY 43, PUTATIVE (AFU_ORTHOLOGUE AFUA_3G01660)-RELATED"/>
    <property type="match status" value="1"/>
</dbReference>
<dbReference type="InterPro" id="IPR016134">
    <property type="entry name" value="Dockerin_dom"/>
</dbReference>
<dbReference type="PROSITE" id="PS00018">
    <property type="entry name" value="EF_HAND_1"/>
    <property type="match status" value="1"/>
</dbReference>
<dbReference type="Pfam" id="PF06439">
    <property type="entry name" value="3keto-disac_hyd"/>
    <property type="match status" value="2"/>
</dbReference>
<dbReference type="InterPro" id="IPR037524">
    <property type="entry name" value="PA14/GLEYA"/>
</dbReference>
<feature type="domain" description="PA14" evidence="10">
    <location>
        <begin position="819"/>
        <end position="961"/>
    </location>
</feature>
<evidence type="ECO:0000256" key="4">
    <source>
        <dbReference type="ARBA" id="ARBA00023295"/>
    </source>
</evidence>
<evidence type="ECO:0000256" key="3">
    <source>
        <dbReference type="ARBA" id="ARBA00022801"/>
    </source>
</evidence>
<feature type="site" description="Important for catalytic activity, responsible for pKa modulation of the active site Glu and correct orientation of both the proton donor and substrate" evidence="6">
    <location>
        <position position="1474"/>
    </location>
</feature>
<dbReference type="Gene3D" id="3.40.50.1110">
    <property type="entry name" value="SGNH hydrolase"/>
    <property type="match status" value="1"/>
</dbReference>
<dbReference type="Proteomes" id="UP000570361">
    <property type="component" value="Unassembled WGS sequence"/>
</dbReference>
<feature type="domain" description="Dockerin" evidence="9">
    <location>
        <begin position="2308"/>
        <end position="2372"/>
    </location>
</feature>
<dbReference type="Pfam" id="PF07554">
    <property type="entry name" value="FIVAR"/>
    <property type="match status" value="1"/>
</dbReference>
<dbReference type="SUPFAM" id="SSF49384">
    <property type="entry name" value="Carbohydrate-binding domain"/>
    <property type="match status" value="1"/>
</dbReference>
<dbReference type="InterPro" id="IPR023296">
    <property type="entry name" value="Glyco_hydro_beta-prop_sf"/>
</dbReference>
<dbReference type="SUPFAM" id="SSF52266">
    <property type="entry name" value="SGNH hydrolase"/>
    <property type="match status" value="1"/>
</dbReference>
<evidence type="ECO:0000256" key="1">
    <source>
        <dbReference type="ARBA" id="ARBA00009865"/>
    </source>
</evidence>
<dbReference type="InterPro" id="IPR003343">
    <property type="entry name" value="Big_2"/>
</dbReference>
<keyword evidence="2 7" id="KW-0732">Signal</keyword>
<dbReference type="InterPro" id="IPR036514">
    <property type="entry name" value="SGNH_hydro_sf"/>
</dbReference>
<dbReference type="Pfam" id="PF07691">
    <property type="entry name" value="PA14"/>
    <property type="match status" value="1"/>
</dbReference>
<dbReference type="InterPro" id="IPR059177">
    <property type="entry name" value="GH29D-like_dom"/>
</dbReference>
<dbReference type="CDD" id="cd14254">
    <property type="entry name" value="Dockerin_II"/>
    <property type="match status" value="1"/>
</dbReference>
<dbReference type="InterPro" id="IPR041542">
    <property type="entry name" value="GH43_C2"/>
</dbReference>
<sequence length="2372" mass="254396">MKGKKQISMALALAMQVSAFAGGSVYAADSVTVESGSKAASGDLTAASLLAQSVSGNSFADDFSDGNVDGWSTYRSPNADFPGNWTVNDKGQLYVTNVNGGDLGSPGSKAVADGTSFKDFVYEGDLAVNGFNSDSSGFLFRVTNVSPDPQWDGYNGYYASLGHDGVVRLARVVGNDYAFAELASASVSVTSGHMKVVAIGNNIRIYMNDMDTPVIDYTDNDGKQITAAGAIGLRTWWGRTTFDNLTVNEIVPVAAPTFSPATGSTFAESARIAITSATPDAVIHYTTDGSVPTKESPVYNGPFTITETTTVKALAVKDGMFDSEVASASYAKQSVSFSDNFDSSTASNWKTYGGTWNLSGGTYNVNAGAGFKSVANATDFTNFSYSADVSISGGAANDNAGLLFRVTDPTVGADNLKGYYAGIRKGGSIQIGRFNNGWKELANIPYPIQTDTAYKLRVEAKGPNIDVYVNDELIASVVDRMWTHGAVGVRTHYLNAKFDNVSVTDTGAYTAPTYDWSWVKGAVFVPTNAVNQIQQWDQYDHEINERELANAHTYGINMVRVFVHNLLWKDDSEKMLANLEDFLQLADKYDIKVELVFFDDCWNDYPTLGEQPAPRYGAHNSRWVEGPGDEVKANYAANKADLKAYVQGIVKAHLNDPRIAMWNIYNEPSNGESGLMDQVTKQIMNDARIWIKDTGSAIPVTSTGGQFSGDPTSDFISWHPYEADYPTPYGISKEILADETMNRGSQTVPGVVEHYGDRGIGFVMWEFGIGRDNTRFAWGTDVNPAVSEPAIPFHGVVYPDGHPWQVNDVKALVGAEAFKTLPVFHAQYYNDPNFGQLTKTSITPRIDFELGDERGTGSPDASAGIGEDNFSIRWSGTVKPEATGTYTFYADSDNIASVWVNGTKVVDKTSDVREEASGQIQLTAGEEAAVKIEYVHADGDSSLHVKWAAPGGDKEALLPVFADKAAESVALPSQVNVAVDDTVRVPVQFSPLDASAQAVTWTSSNPLVASVHASTVDGIGEVRGEKAGTATITVASVADPSKTASVTVTVGEGDDQPAIPDSAIVDHFDGGTLDSAWQIVKESAANWSLSSRPGYLQLNAIQGDMYQSENGHHNVFIRDPKANANGDYEITLKLDSTVIKNYQQAGPIIWQDENNYIRLGRVYNGGKTLEFAKEVNGSYSGAGLMNRQQFPTGDRVYMKVVKLGNTYTPYVWNEGEWIQVAQTVTAELKNAKVGLYGLGATDATAMKASFDYFEVHPVEYGPATGVTLDKTALTLGLGGTYTLKANVEPLTAADKSVTWSSSNEAVATVSAGGVVTAVGPGLATITTETVSGHYTATSTVTVTAGSLFTNPIVPVGSGGGSADPWVIFQDGYYYYIRSDGDQGIQVAKASRLQDIGTAPRVTVYTPPLNTDYSKEIWAPELHFLNGKWYIYFAADDGDNFNHRMYVLESDTDNPQGSYTLKGKITDATDKWAIDGTVLKQEDGSLYFVWSGWEGDTNVRQNLYIAPMSNPWTISGPRVLISTPEKAWELNGTPYINEAPQVLQKDGKTFIVYSASGSWTDDYTLGMLTNTDGDVLNPNAWTKSGPVFSKVPTAYGPGHNSFTQSPDGTEDWIVYHADQVSGGSWGNRSVRAQKFTWNEDGTPNFGTPVGYGDAVLAPAGTPQVDTYRYEAEGADAQRGGTATIASESNASGGQVAGHIDLAGDYVQFNVNVKEAGAYRLTVMNANGTGGDFAPAKHDVTVNGASAGTITYRNYGWNIFNPSTMIVQLQAGANTIKLAKKVGYAEVDYIQLLRIPADQLVSGIQVASKSGQHTIAADKGTLQMTAKVLPASAMETHVTWKVTNTDGTPTDKASINAKGLLSALDNGIVRVEAYAADGSGKVGTYQVTISNQERVLKVMPLGASITHGFNIPGGYRIKLWDSIREAGYRVNFVGSIANGPAALGDNDHEGHPGWRIDQIDAEIDGWMEESRPDIVLLHAGTNDINQNYDVANMNVRLEALIDKITAKLPEGGKLYVAQIAPESNADWNAKVQQFNAKVAELVQKKAEAGQPVVLVDMYHALNVSDLQDGVHPTAAGYDKMADVWFEAIKGDFEQSQVSDTVTLTGPAAVSANQLFDVTLRLNEGAADAIAQDFTVHYDADKVEYVGAQSLQEGYTILDSAEIPGAIRFLAVNLQKDSASGRPLDLIKLQFKAKDTAENVTSSLSLTDIAFADSTGTETIIANPRPYAFEITAAVTRDALSAAIASAQSLHDSSVEGTRAGQYPVGSKAALLTAIQAAQAVLDNAGATQSQINEALEQLTTAVQTFRSLVIKQSAGDINGDNRYSIGDLSIAAAHYGKTNADPNWTTIKSVDLNNDGVIDIIDLVALARLILEEA</sequence>
<dbReference type="Pfam" id="PF02368">
    <property type="entry name" value="Big_2"/>
    <property type="match status" value="3"/>
</dbReference>
<dbReference type="GO" id="GO:0000272">
    <property type="term" value="P:polysaccharide catabolic process"/>
    <property type="evidence" value="ECO:0007669"/>
    <property type="project" value="InterPro"/>
</dbReference>
<evidence type="ECO:0000313" key="12">
    <source>
        <dbReference type="Proteomes" id="UP000570361"/>
    </source>
</evidence>
<dbReference type="EMBL" id="JACHXK010000014">
    <property type="protein sequence ID" value="MBB3112853.1"/>
    <property type="molecule type" value="Genomic_DNA"/>
</dbReference>
<dbReference type="InterPro" id="IPR008965">
    <property type="entry name" value="CBM2/CBM3_carb-bd_dom_sf"/>
</dbReference>
<dbReference type="CDD" id="cd18820">
    <property type="entry name" value="GH43_LbAraf43-like"/>
    <property type="match status" value="1"/>
</dbReference>
<dbReference type="InterPro" id="IPR011658">
    <property type="entry name" value="PA14_dom"/>
</dbReference>
<dbReference type="SUPFAM" id="SSF56988">
    <property type="entry name" value="Anthrax protective antigen"/>
    <property type="match status" value="1"/>
</dbReference>
<dbReference type="CDD" id="cd08547">
    <property type="entry name" value="Type_II_cohesin"/>
    <property type="match status" value="1"/>
</dbReference>
<dbReference type="Gene3D" id="1.20.1270.90">
    <property type="entry name" value="AF1782-like"/>
    <property type="match status" value="1"/>
</dbReference>
<dbReference type="InterPro" id="IPR008964">
    <property type="entry name" value="Invasin/intimin_cell_adhesion"/>
</dbReference>
<evidence type="ECO:0000259" key="10">
    <source>
        <dbReference type="PROSITE" id="PS51820"/>
    </source>
</evidence>
<dbReference type="SUPFAM" id="SSF51445">
    <property type="entry name" value="(Trans)glycosidases"/>
    <property type="match status" value="1"/>
</dbReference>
<dbReference type="InterPro" id="IPR018247">
    <property type="entry name" value="EF_Hand_1_Ca_BS"/>
</dbReference>
<dbReference type="Pfam" id="PF16990">
    <property type="entry name" value="CBM_35"/>
    <property type="match status" value="1"/>
</dbReference>
<dbReference type="Gene3D" id="2.60.120.260">
    <property type="entry name" value="Galactose-binding domain-like"/>
    <property type="match status" value="1"/>
</dbReference>
<dbReference type="Gene3D" id="2.115.10.20">
    <property type="entry name" value="Glycosyl hydrolase domain, family 43"/>
    <property type="match status" value="1"/>
</dbReference>
<evidence type="ECO:0000256" key="5">
    <source>
        <dbReference type="PIRSR" id="PIRSR606710-1"/>
    </source>
</evidence>
<dbReference type="SUPFAM" id="SSF49785">
    <property type="entry name" value="Galactose-binding domain-like"/>
    <property type="match status" value="1"/>
</dbReference>
<dbReference type="Gene3D" id="2.60.40.1080">
    <property type="match status" value="3"/>
</dbReference>
<reference evidence="11 12" key="1">
    <citation type="submission" date="2020-08" db="EMBL/GenBank/DDBJ databases">
        <title>Genomic Encyclopedia of Type Strains, Phase III (KMG-III): the genomes of soil and plant-associated and newly described type strains.</title>
        <authorList>
            <person name="Whitman W."/>
        </authorList>
    </citation>
    <scope>NUCLEOTIDE SEQUENCE [LARGE SCALE GENOMIC DNA]</scope>
    <source>
        <strain evidence="11 12">CECT 5862</strain>
    </source>
</reference>
<dbReference type="Gene3D" id="2.60.120.200">
    <property type="match status" value="1"/>
</dbReference>
<dbReference type="Gene3D" id="2.60.40.680">
    <property type="match status" value="1"/>
</dbReference>
<dbReference type="SMART" id="SM00758">
    <property type="entry name" value="PA14"/>
    <property type="match status" value="1"/>
</dbReference>
<dbReference type="SMART" id="SM00635">
    <property type="entry name" value="BID_2"/>
    <property type="match status" value="3"/>
</dbReference>
<keyword evidence="4" id="KW-0326">Glycosidase</keyword>
<accession>A0A7W5B1W9</accession>
<dbReference type="PROSITE" id="PS51175">
    <property type="entry name" value="CBM6"/>
    <property type="match status" value="1"/>
</dbReference>
<evidence type="ECO:0000256" key="7">
    <source>
        <dbReference type="SAM" id="SignalP"/>
    </source>
</evidence>
<dbReference type="Pfam" id="PF13472">
    <property type="entry name" value="Lipase_GDSL_2"/>
    <property type="match status" value="1"/>
</dbReference>
<dbReference type="Gene3D" id="3.90.182.10">
    <property type="entry name" value="Toxin - Anthrax Protective Antigen,domain 1"/>
    <property type="match status" value="1"/>
</dbReference>
<dbReference type="InterPro" id="IPR013320">
    <property type="entry name" value="ConA-like_dom_sf"/>
</dbReference>
<dbReference type="GO" id="GO:0004553">
    <property type="term" value="F:hydrolase activity, hydrolyzing O-glycosyl compounds"/>
    <property type="evidence" value="ECO:0007669"/>
    <property type="project" value="InterPro"/>
</dbReference>
<gene>
    <name evidence="11" type="ORF">FHS18_004955</name>
</gene>
<dbReference type="SUPFAM" id="SSF63446">
    <property type="entry name" value="Type I dockerin domain"/>
    <property type="match status" value="1"/>
</dbReference>
<feature type="chain" id="PRO_5039628482" evidence="7">
    <location>
        <begin position="22"/>
        <end position="2372"/>
    </location>
</feature>
<dbReference type="InterPro" id="IPR008979">
    <property type="entry name" value="Galactose-bd-like_sf"/>
</dbReference>
<dbReference type="InterPro" id="IPR006710">
    <property type="entry name" value="Glyco_hydro_43"/>
</dbReference>
<feature type="domain" description="CBM6" evidence="8">
    <location>
        <begin position="1666"/>
        <end position="1791"/>
    </location>
</feature>
<dbReference type="SUPFAM" id="SSF49373">
    <property type="entry name" value="Invasin/intimin cell-adhesion fragments"/>
    <property type="match status" value="2"/>
</dbReference>
<dbReference type="Pfam" id="PF17851">
    <property type="entry name" value="GH43_C2"/>
    <property type="match status" value="1"/>
</dbReference>
<keyword evidence="12" id="KW-1185">Reference proteome</keyword>
<feature type="active site" description="Proton acceptor" evidence="5">
    <location>
        <position position="1363"/>
    </location>
</feature>
<name>A0A7W5B1W9_9BACL</name>
<dbReference type="InterPro" id="IPR013830">
    <property type="entry name" value="SGNH_hydro"/>
</dbReference>
<keyword evidence="3" id="KW-0378">Hydrolase</keyword>
<dbReference type="Gene3D" id="2.60.120.560">
    <property type="entry name" value="Exo-inulinase, domain 1"/>
    <property type="match status" value="2"/>
</dbReference>
<dbReference type="SUPFAM" id="SSF75005">
    <property type="entry name" value="Arabinanase/levansucrase/invertase"/>
    <property type="match status" value="1"/>
</dbReference>